<sequence>MGYPSEQEIYDLFINLQDWPKGHSIFFDQALEKSTWTLTGHHPFSRAFPCKSAFQEWNWKPHGAMFAPPGPCFIVPNGLESVVCGSNGKVAIELRMVNTVTKCARLSYDQQYSWHCKFTEEGKIESVRIYLDSMHTRDVLHCEKAAQEGPLEAMSMD</sequence>
<dbReference type="Gene3D" id="3.10.450.50">
    <property type="match status" value="1"/>
</dbReference>
<reference evidence="2" key="1">
    <citation type="journal article" date="2017" name="Nat. Microbiol.">
        <title>Global analysis of biosynthetic gene clusters reveals vast potential of secondary metabolite production in Penicillium species.</title>
        <authorList>
            <person name="Nielsen J.C."/>
            <person name="Grijseels S."/>
            <person name="Prigent S."/>
            <person name="Ji B."/>
            <person name="Dainat J."/>
            <person name="Nielsen K.F."/>
            <person name="Frisvad J.C."/>
            <person name="Workman M."/>
            <person name="Nielsen J."/>
        </authorList>
    </citation>
    <scope>NUCLEOTIDE SEQUENCE [LARGE SCALE GENOMIC DNA]</scope>
    <source>
        <strain evidence="2">IBT 31811</strain>
    </source>
</reference>
<organism evidence="1 2">
    <name type="scientific">Penicillium antarcticum</name>
    <dbReference type="NCBI Taxonomy" id="416450"/>
    <lineage>
        <taxon>Eukaryota</taxon>
        <taxon>Fungi</taxon>
        <taxon>Dikarya</taxon>
        <taxon>Ascomycota</taxon>
        <taxon>Pezizomycotina</taxon>
        <taxon>Eurotiomycetes</taxon>
        <taxon>Eurotiomycetidae</taxon>
        <taxon>Eurotiales</taxon>
        <taxon>Aspergillaceae</taxon>
        <taxon>Penicillium</taxon>
    </lineage>
</organism>
<proteinExistence type="predicted"/>
<evidence type="ECO:0000313" key="1">
    <source>
        <dbReference type="EMBL" id="OQD88245.1"/>
    </source>
</evidence>
<dbReference type="EMBL" id="MDYN01000004">
    <property type="protein sequence ID" value="OQD88245.1"/>
    <property type="molecule type" value="Genomic_DNA"/>
</dbReference>
<gene>
    <name evidence="1" type="ORF">PENANT_c004G09831</name>
</gene>
<dbReference type="AlphaFoldDB" id="A0A1V6QGB4"/>
<accession>A0A1V6QGB4</accession>
<name>A0A1V6QGB4_9EURO</name>
<protein>
    <recommendedName>
        <fullName evidence="3">SnoaL-like domain-containing protein</fullName>
    </recommendedName>
</protein>
<dbReference type="STRING" id="416450.A0A1V6QGB4"/>
<keyword evidence="2" id="KW-1185">Reference proteome</keyword>
<evidence type="ECO:0008006" key="3">
    <source>
        <dbReference type="Google" id="ProtNLM"/>
    </source>
</evidence>
<dbReference type="Proteomes" id="UP000191672">
    <property type="component" value="Unassembled WGS sequence"/>
</dbReference>
<comment type="caution">
    <text evidence="1">The sequence shown here is derived from an EMBL/GenBank/DDBJ whole genome shotgun (WGS) entry which is preliminary data.</text>
</comment>
<evidence type="ECO:0000313" key="2">
    <source>
        <dbReference type="Proteomes" id="UP000191672"/>
    </source>
</evidence>